<dbReference type="Gene3D" id="1.20.120.220">
    <property type="entry name" value="ATP synthase, F0 complex, subunit A"/>
    <property type="match status" value="1"/>
</dbReference>
<accession>A0A7M2WUE2</accession>
<evidence type="ECO:0000313" key="13">
    <source>
        <dbReference type="EMBL" id="QOV89145.1"/>
    </source>
</evidence>
<evidence type="ECO:0000256" key="11">
    <source>
        <dbReference type="HAMAP-Rule" id="MF_01393"/>
    </source>
</evidence>
<evidence type="ECO:0000256" key="10">
    <source>
        <dbReference type="ARBA" id="ARBA00023310"/>
    </source>
</evidence>
<dbReference type="InterPro" id="IPR045083">
    <property type="entry name" value="ATP_synth_F0_asu_bact/mt"/>
</dbReference>
<keyword evidence="10 11" id="KW-0066">ATP synthesis</keyword>
<proteinExistence type="inferred from homology"/>
<dbReference type="KEGG" id="hbs:IPV69_23485"/>
<evidence type="ECO:0000256" key="6">
    <source>
        <dbReference type="ARBA" id="ARBA00022781"/>
    </source>
</evidence>
<feature type="transmembrane region" description="Helical" evidence="11">
    <location>
        <begin position="31"/>
        <end position="50"/>
    </location>
</feature>
<feature type="transmembrane region" description="Helical" evidence="11">
    <location>
        <begin position="196"/>
        <end position="222"/>
    </location>
</feature>
<evidence type="ECO:0000256" key="12">
    <source>
        <dbReference type="RuleBase" id="RU000483"/>
    </source>
</evidence>
<dbReference type="GO" id="GO:0005886">
    <property type="term" value="C:plasma membrane"/>
    <property type="evidence" value="ECO:0007669"/>
    <property type="project" value="UniProtKB-SubCell"/>
</dbReference>
<evidence type="ECO:0000256" key="2">
    <source>
        <dbReference type="ARBA" id="ARBA00006810"/>
    </source>
</evidence>
<dbReference type="CDD" id="cd00310">
    <property type="entry name" value="ATP-synt_Fo_a_6"/>
    <property type="match status" value="1"/>
</dbReference>
<dbReference type="PANTHER" id="PTHR11410:SF0">
    <property type="entry name" value="ATP SYNTHASE SUBUNIT A"/>
    <property type="match status" value="1"/>
</dbReference>
<dbReference type="InterPro" id="IPR023011">
    <property type="entry name" value="ATP_synth_F0_asu_AS"/>
</dbReference>
<dbReference type="PANTHER" id="PTHR11410">
    <property type="entry name" value="ATP SYNTHASE SUBUNIT A"/>
    <property type="match status" value="1"/>
</dbReference>
<dbReference type="SUPFAM" id="SSF81336">
    <property type="entry name" value="F1F0 ATP synthase subunit A"/>
    <property type="match status" value="1"/>
</dbReference>
<comment type="function">
    <text evidence="11 12">Key component of the proton channel; it plays a direct role in the translocation of protons across the membrane.</text>
</comment>
<gene>
    <name evidence="11 13" type="primary">atpB</name>
    <name evidence="13" type="ORF">IPV69_23485</name>
</gene>
<dbReference type="GO" id="GO:0046933">
    <property type="term" value="F:proton-transporting ATP synthase activity, rotational mechanism"/>
    <property type="evidence" value="ECO:0007669"/>
    <property type="project" value="UniProtKB-UniRule"/>
</dbReference>
<dbReference type="InterPro" id="IPR035908">
    <property type="entry name" value="F0_ATP_A_sf"/>
</dbReference>
<feature type="transmembrane region" description="Helical" evidence="11">
    <location>
        <begin position="234"/>
        <end position="261"/>
    </location>
</feature>
<dbReference type="PROSITE" id="PS00449">
    <property type="entry name" value="ATPASE_A"/>
    <property type="match status" value="1"/>
</dbReference>
<dbReference type="InterPro" id="IPR000568">
    <property type="entry name" value="ATP_synth_F0_asu"/>
</dbReference>
<comment type="similarity">
    <text evidence="2 11 12">Belongs to the ATPase A chain family.</text>
</comment>
<dbReference type="EMBL" id="CP063458">
    <property type="protein sequence ID" value="QOV89145.1"/>
    <property type="molecule type" value="Genomic_DNA"/>
</dbReference>
<keyword evidence="5 11" id="KW-0812">Transmembrane</keyword>
<name>A0A7M2WUE2_9BACT</name>
<keyword evidence="8 11" id="KW-0406">Ion transport</keyword>
<dbReference type="Proteomes" id="UP000593765">
    <property type="component" value="Chromosome"/>
</dbReference>
<dbReference type="RefSeq" id="WP_206292165.1">
    <property type="nucleotide sequence ID" value="NZ_CP063458.1"/>
</dbReference>
<keyword evidence="9 11" id="KW-0472">Membrane</keyword>
<feature type="transmembrane region" description="Helical" evidence="11">
    <location>
        <begin position="94"/>
        <end position="117"/>
    </location>
</feature>
<dbReference type="AlphaFoldDB" id="A0A7M2WUE2"/>
<evidence type="ECO:0000256" key="8">
    <source>
        <dbReference type="ARBA" id="ARBA00023065"/>
    </source>
</evidence>
<dbReference type="Pfam" id="PF00119">
    <property type="entry name" value="ATP-synt_A"/>
    <property type="match status" value="1"/>
</dbReference>
<feature type="transmembrane region" description="Helical" evidence="11">
    <location>
        <begin position="168"/>
        <end position="190"/>
    </location>
</feature>
<dbReference type="NCBIfam" id="TIGR01131">
    <property type="entry name" value="ATP_synt_6_or_A"/>
    <property type="match status" value="1"/>
</dbReference>
<dbReference type="HAMAP" id="MF_01393">
    <property type="entry name" value="ATP_synth_a_bact"/>
    <property type="match status" value="1"/>
</dbReference>
<sequence length="319" mass="34433">MASLSNILTLPLAAGDDPLSHVVDHPLIGNWFSSHMFMLFLTAAIMLLVFPKLTRRYRSGELVPTGTRNFFEALLIYVREDIARPVLAENTNKFIPYLWTLFFFILINNLLGLLPLAQLTGQVFGGHGIGGTATGNIYVTGALAAVSFVVTQVSGIRANGLVNYLKHFTGGAPIYMAPILIPVEIIGMFVKPFALAIRLFANMVAGHVLLAVLIGFVSAAFVSASGEIRWGMGMGVGVVSVIGATAIMCLEVFVAFLQAYLFTFLTSLFIGQLTVHEHEDHDDHAHSHHGKDDMSLGAGDMIDHSLPDNVRQAGSHMAG</sequence>
<keyword evidence="14" id="KW-1185">Reference proteome</keyword>
<evidence type="ECO:0000256" key="1">
    <source>
        <dbReference type="ARBA" id="ARBA00004141"/>
    </source>
</evidence>
<evidence type="ECO:0000256" key="3">
    <source>
        <dbReference type="ARBA" id="ARBA00022448"/>
    </source>
</evidence>
<keyword evidence="11" id="KW-1003">Cell membrane</keyword>
<feature type="transmembrane region" description="Helical" evidence="11">
    <location>
        <begin position="137"/>
        <end position="156"/>
    </location>
</feature>
<organism evidence="13 14">
    <name type="scientific">Humisphaera borealis</name>
    <dbReference type="NCBI Taxonomy" id="2807512"/>
    <lineage>
        <taxon>Bacteria</taxon>
        <taxon>Pseudomonadati</taxon>
        <taxon>Planctomycetota</taxon>
        <taxon>Phycisphaerae</taxon>
        <taxon>Tepidisphaerales</taxon>
        <taxon>Tepidisphaeraceae</taxon>
        <taxon>Humisphaera</taxon>
    </lineage>
</organism>
<evidence type="ECO:0000256" key="5">
    <source>
        <dbReference type="ARBA" id="ARBA00022692"/>
    </source>
</evidence>
<evidence type="ECO:0000256" key="7">
    <source>
        <dbReference type="ARBA" id="ARBA00022989"/>
    </source>
</evidence>
<evidence type="ECO:0000313" key="14">
    <source>
        <dbReference type="Proteomes" id="UP000593765"/>
    </source>
</evidence>
<keyword evidence="4 11" id="KW-0138">CF(0)</keyword>
<comment type="subcellular location">
    <subcellularLocation>
        <location evidence="11 12">Cell membrane</location>
        <topology evidence="11 12">Multi-pass membrane protein</topology>
    </subcellularLocation>
    <subcellularLocation>
        <location evidence="1">Membrane</location>
        <topology evidence="1">Multi-pass membrane protein</topology>
    </subcellularLocation>
</comment>
<protein>
    <recommendedName>
        <fullName evidence="11 12">ATP synthase subunit a</fullName>
    </recommendedName>
    <alternativeName>
        <fullName evidence="11">ATP synthase F0 sector subunit a</fullName>
    </alternativeName>
    <alternativeName>
        <fullName evidence="11">F-ATPase subunit 6</fullName>
    </alternativeName>
</protein>
<evidence type="ECO:0000256" key="4">
    <source>
        <dbReference type="ARBA" id="ARBA00022547"/>
    </source>
</evidence>
<reference evidence="13 14" key="1">
    <citation type="submission" date="2020-10" db="EMBL/GenBank/DDBJ databases">
        <title>Wide distribution of Phycisphaera-like planctomycetes from WD2101 soil group in peatlands and genome analysis of the first cultivated representative.</title>
        <authorList>
            <person name="Dedysh S.N."/>
            <person name="Beletsky A.V."/>
            <person name="Ivanova A."/>
            <person name="Kulichevskaya I.S."/>
            <person name="Suzina N.E."/>
            <person name="Philippov D.A."/>
            <person name="Rakitin A.L."/>
            <person name="Mardanov A.V."/>
            <person name="Ravin N.V."/>
        </authorList>
    </citation>
    <scope>NUCLEOTIDE SEQUENCE [LARGE SCALE GENOMIC DNA]</scope>
    <source>
        <strain evidence="13 14">M1803</strain>
    </source>
</reference>
<dbReference type="PRINTS" id="PR00123">
    <property type="entry name" value="ATPASEA"/>
</dbReference>
<keyword evidence="7 11" id="KW-1133">Transmembrane helix</keyword>
<keyword evidence="6 11" id="KW-0375">Hydrogen ion transport</keyword>
<dbReference type="GO" id="GO:0045259">
    <property type="term" value="C:proton-transporting ATP synthase complex"/>
    <property type="evidence" value="ECO:0007669"/>
    <property type="project" value="UniProtKB-KW"/>
</dbReference>
<keyword evidence="3 11" id="KW-0813">Transport</keyword>
<evidence type="ECO:0000256" key="9">
    <source>
        <dbReference type="ARBA" id="ARBA00023136"/>
    </source>
</evidence>